<dbReference type="InterPro" id="IPR050297">
    <property type="entry name" value="LipidA_mod_glycosyltrf_83"/>
</dbReference>
<comment type="subcellular location">
    <subcellularLocation>
        <location evidence="1">Cell membrane</location>
        <topology evidence="1">Multi-pass membrane protein</topology>
    </subcellularLocation>
</comment>
<organism evidence="10 11">
    <name type="scientific">Piscinibacter terrae</name>
    <dbReference type="NCBI Taxonomy" id="2496871"/>
    <lineage>
        <taxon>Bacteria</taxon>
        <taxon>Pseudomonadati</taxon>
        <taxon>Pseudomonadota</taxon>
        <taxon>Betaproteobacteria</taxon>
        <taxon>Burkholderiales</taxon>
        <taxon>Sphaerotilaceae</taxon>
        <taxon>Piscinibacter</taxon>
    </lineage>
</organism>
<dbReference type="GO" id="GO:0010041">
    <property type="term" value="P:response to iron(III) ion"/>
    <property type="evidence" value="ECO:0007669"/>
    <property type="project" value="TreeGrafter"/>
</dbReference>
<evidence type="ECO:0000313" key="10">
    <source>
        <dbReference type="EMBL" id="RQP24458.1"/>
    </source>
</evidence>
<evidence type="ECO:0000256" key="4">
    <source>
        <dbReference type="ARBA" id="ARBA00022679"/>
    </source>
</evidence>
<feature type="domain" description="Glycosyltransferase RgtA/B/C/D-like" evidence="9">
    <location>
        <begin position="62"/>
        <end position="221"/>
    </location>
</feature>
<evidence type="ECO:0000256" key="6">
    <source>
        <dbReference type="ARBA" id="ARBA00022989"/>
    </source>
</evidence>
<feature type="transmembrane region" description="Helical" evidence="8">
    <location>
        <begin position="113"/>
        <end position="130"/>
    </location>
</feature>
<keyword evidence="3" id="KW-0328">Glycosyltransferase</keyword>
<dbReference type="Proteomes" id="UP000267464">
    <property type="component" value="Unassembled WGS sequence"/>
</dbReference>
<evidence type="ECO:0000256" key="3">
    <source>
        <dbReference type="ARBA" id="ARBA00022676"/>
    </source>
</evidence>
<feature type="transmembrane region" description="Helical" evidence="8">
    <location>
        <begin position="338"/>
        <end position="357"/>
    </location>
</feature>
<feature type="transmembrane region" description="Helical" evidence="8">
    <location>
        <begin position="90"/>
        <end position="107"/>
    </location>
</feature>
<proteinExistence type="predicted"/>
<gene>
    <name evidence="10" type="ORF">DZC73_14320</name>
</gene>
<reference evidence="10 11" key="2">
    <citation type="submission" date="2018-12" db="EMBL/GenBank/DDBJ databases">
        <title>Rhizobacter gummiphilus sp. nov., a rubber-degrading bacterium isolated from the soil of a botanical garden in Japan.</title>
        <authorList>
            <person name="Shunsuke S.S."/>
        </authorList>
    </citation>
    <scope>NUCLEOTIDE SEQUENCE [LARGE SCALE GENOMIC DNA]</scope>
    <source>
        <strain evidence="10 11">S-16</strain>
    </source>
</reference>
<dbReference type="GO" id="GO:0009103">
    <property type="term" value="P:lipopolysaccharide biosynthetic process"/>
    <property type="evidence" value="ECO:0007669"/>
    <property type="project" value="UniProtKB-ARBA"/>
</dbReference>
<dbReference type="GO" id="GO:0005886">
    <property type="term" value="C:plasma membrane"/>
    <property type="evidence" value="ECO:0007669"/>
    <property type="project" value="UniProtKB-SubCell"/>
</dbReference>
<accession>A0A3N7HQE8</accession>
<feature type="transmembrane region" description="Helical" evidence="8">
    <location>
        <begin position="312"/>
        <end position="331"/>
    </location>
</feature>
<sequence>MSPMSSWASPRRALALLAVWLLATLGLRPLLLPDEGRYANVAREMLHGDGLTPLLNGLPFFHKPPLMYWLDMAAMSVVGINHFSARIGPFVGAWVMGAALFLAVRRWHGERPALLALLALATTPFFFVGGQYANLDMMVGGMLTATILAFARAADDERPQLRWVLAAWTLAALSVLAKGLIGIVLPALVLGPWLLARGQWRVVLRLLNPIGIALFALIALPWFALMQHRYPGFFDYFVMEQHFRRFAQTNFNNVHPWWFYLVALPALTLPWSLWLPRVWRELAPADRARAGFYFWWIAAIVGFFSLPSSKLVGYVLPALAPWCLLLSMAASRADRWRLATTVAGALISLAAVVALTFRAPHSAAPIARELASRMAPNDRVVFVDEVFFDLSYDVNLKRPVVILSDWASPDIPRRDNWRKELWDAARFDTVQSQAVLWQLDRAPELSCGDTAAWFVLKPGNERWLAGVPGIEAVVVHGDVKLMRAPARRC</sequence>
<dbReference type="AlphaFoldDB" id="A0A3N7HQE8"/>
<evidence type="ECO:0000256" key="5">
    <source>
        <dbReference type="ARBA" id="ARBA00022692"/>
    </source>
</evidence>
<feature type="transmembrane region" description="Helical" evidence="8">
    <location>
        <begin position="202"/>
        <end position="224"/>
    </location>
</feature>
<dbReference type="PANTHER" id="PTHR33908:SF3">
    <property type="entry name" value="UNDECAPRENYL PHOSPHATE-ALPHA-4-AMINO-4-DEOXY-L-ARABINOSE ARABINOSYL TRANSFERASE"/>
    <property type="match status" value="1"/>
</dbReference>
<feature type="transmembrane region" description="Helical" evidence="8">
    <location>
        <begin position="166"/>
        <end position="190"/>
    </location>
</feature>
<keyword evidence="4 10" id="KW-0808">Transferase</keyword>
<comment type="caution">
    <text evidence="10">The sequence shown here is derived from an EMBL/GenBank/DDBJ whole genome shotgun (WGS) entry which is preliminary data.</text>
</comment>
<dbReference type="GO" id="GO:0016763">
    <property type="term" value="F:pentosyltransferase activity"/>
    <property type="evidence" value="ECO:0007669"/>
    <property type="project" value="TreeGrafter"/>
</dbReference>
<evidence type="ECO:0000313" key="11">
    <source>
        <dbReference type="Proteomes" id="UP000267464"/>
    </source>
</evidence>
<keyword evidence="11" id="KW-1185">Reference proteome</keyword>
<reference evidence="10 11" key="1">
    <citation type="submission" date="2018-08" db="EMBL/GenBank/DDBJ databases">
        <authorList>
            <person name="Khan S.A."/>
            <person name="Jeon C.O."/>
            <person name="Chun B.H."/>
            <person name="Jeong S.E."/>
        </authorList>
    </citation>
    <scope>NUCLEOTIDE SEQUENCE [LARGE SCALE GENOMIC DNA]</scope>
    <source>
        <strain evidence="10 11">S-16</strain>
    </source>
</reference>
<keyword evidence="5 8" id="KW-0812">Transmembrane</keyword>
<evidence type="ECO:0000256" key="1">
    <source>
        <dbReference type="ARBA" id="ARBA00004651"/>
    </source>
</evidence>
<evidence type="ECO:0000256" key="7">
    <source>
        <dbReference type="ARBA" id="ARBA00023136"/>
    </source>
</evidence>
<evidence type="ECO:0000256" key="8">
    <source>
        <dbReference type="SAM" id="Phobius"/>
    </source>
</evidence>
<evidence type="ECO:0000256" key="2">
    <source>
        <dbReference type="ARBA" id="ARBA00022475"/>
    </source>
</evidence>
<feature type="transmembrane region" description="Helical" evidence="8">
    <location>
        <begin position="257"/>
        <end position="276"/>
    </location>
</feature>
<dbReference type="InterPro" id="IPR038731">
    <property type="entry name" value="RgtA/B/C-like"/>
</dbReference>
<keyword evidence="6 8" id="KW-1133">Transmembrane helix</keyword>
<protein>
    <submittedName>
        <fullName evidence="10">Glycosyltransferase family 39 protein</fullName>
    </submittedName>
</protein>
<evidence type="ECO:0000259" key="9">
    <source>
        <dbReference type="Pfam" id="PF13231"/>
    </source>
</evidence>
<name>A0A3N7HQE8_9BURK</name>
<dbReference type="EMBL" id="QUSW01000003">
    <property type="protein sequence ID" value="RQP24458.1"/>
    <property type="molecule type" value="Genomic_DNA"/>
</dbReference>
<feature type="transmembrane region" description="Helical" evidence="8">
    <location>
        <begin position="288"/>
        <end position="306"/>
    </location>
</feature>
<dbReference type="PANTHER" id="PTHR33908">
    <property type="entry name" value="MANNOSYLTRANSFERASE YKCB-RELATED"/>
    <property type="match status" value="1"/>
</dbReference>
<dbReference type="Pfam" id="PF13231">
    <property type="entry name" value="PMT_2"/>
    <property type="match status" value="1"/>
</dbReference>
<keyword evidence="2" id="KW-1003">Cell membrane</keyword>
<keyword evidence="7 8" id="KW-0472">Membrane</keyword>